<evidence type="ECO:0000313" key="8">
    <source>
        <dbReference type="EMBL" id="MFD1873478.1"/>
    </source>
</evidence>
<dbReference type="InterPro" id="IPR012944">
    <property type="entry name" value="SusD_RagB_dom"/>
</dbReference>
<evidence type="ECO:0000313" key="9">
    <source>
        <dbReference type="Proteomes" id="UP001597197"/>
    </source>
</evidence>
<keyword evidence="3" id="KW-0732">Signal</keyword>
<dbReference type="CDD" id="cd08977">
    <property type="entry name" value="SusD"/>
    <property type="match status" value="1"/>
</dbReference>
<feature type="domain" description="RagB/SusD" evidence="6">
    <location>
        <begin position="365"/>
        <end position="488"/>
    </location>
</feature>
<organism evidence="8 9">
    <name type="scientific">Hymenobacter bucti</name>
    <dbReference type="NCBI Taxonomy" id="1844114"/>
    <lineage>
        <taxon>Bacteria</taxon>
        <taxon>Pseudomonadati</taxon>
        <taxon>Bacteroidota</taxon>
        <taxon>Cytophagia</taxon>
        <taxon>Cytophagales</taxon>
        <taxon>Hymenobacteraceae</taxon>
        <taxon>Hymenobacter</taxon>
    </lineage>
</organism>
<dbReference type="SUPFAM" id="SSF48452">
    <property type="entry name" value="TPR-like"/>
    <property type="match status" value="1"/>
</dbReference>
<evidence type="ECO:0000256" key="3">
    <source>
        <dbReference type="ARBA" id="ARBA00022729"/>
    </source>
</evidence>
<feature type="domain" description="SusD-like N-terminal" evidence="7">
    <location>
        <begin position="39"/>
        <end position="236"/>
    </location>
</feature>
<evidence type="ECO:0000256" key="5">
    <source>
        <dbReference type="ARBA" id="ARBA00023237"/>
    </source>
</evidence>
<evidence type="ECO:0000256" key="2">
    <source>
        <dbReference type="ARBA" id="ARBA00006275"/>
    </source>
</evidence>
<comment type="caution">
    <text evidence="8">The sequence shown here is derived from an EMBL/GenBank/DDBJ whole genome shotgun (WGS) entry which is preliminary data.</text>
</comment>
<evidence type="ECO:0000259" key="7">
    <source>
        <dbReference type="Pfam" id="PF14322"/>
    </source>
</evidence>
<dbReference type="Proteomes" id="UP001597197">
    <property type="component" value="Unassembled WGS sequence"/>
</dbReference>
<dbReference type="InterPro" id="IPR033985">
    <property type="entry name" value="SusD-like_N"/>
</dbReference>
<dbReference type="Gene3D" id="1.25.40.390">
    <property type="match status" value="1"/>
</dbReference>
<evidence type="ECO:0000259" key="6">
    <source>
        <dbReference type="Pfam" id="PF07980"/>
    </source>
</evidence>
<dbReference type="PROSITE" id="PS51257">
    <property type="entry name" value="PROKAR_LIPOPROTEIN"/>
    <property type="match status" value="1"/>
</dbReference>
<dbReference type="InterPro" id="IPR011990">
    <property type="entry name" value="TPR-like_helical_dom_sf"/>
</dbReference>
<dbReference type="Pfam" id="PF14322">
    <property type="entry name" value="SusD-like_3"/>
    <property type="match status" value="1"/>
</dbReference>
<keyword evidence="9" id="KW-1185">Reference proteome</keyword>
<evidence type="ECO:0000256" key="1">
    <source>
        <dbReference type="ARBA" id="ARBA00004442"/>
    </source>
</evidence>
<protein>
    <submittedName>
        <fullName evidence="8">RagB/SusD family nutrient uptake outer membrane protein</fullName>
    </submittedName>
</protein>
<reference evidence="9" key="1">
    <citation type="journal article" date="2019" name="Int. J. Syst. Evol. Microbiol.">
        <title>The Global Catalogue of Microorganisms (GCM) 10K type strain sequencing project: providing services to taxonomists for standard genome sequencing and annotation.</title>
        <authorList>
            <consortium name="The Broad Institute Genomics Platform"/>
            <consortium name="The Broad Institute Genome Sequencing Center for Infectious Disease"/>
            <person name="Wu L."/>
            <person name="Ma J."/>
        </authorList>
    </citation>
    <scope>NUCLEOTIDE SEQUENCE [LARGE SCALE GENOMIC DNA]</scope>
    <source>
        <strain evidence="9">CGMCC 1.15795</strain>
    </source>
</reference>
<dbReference type="Pfam" id="PF07980">
    <property type="entry name" value="SusD_RagB"/>
    <property type="match status" value="1"/>
</dbReference>
<accession>A0ABW4QVB3</accession>
<evidence type="ECO:0000256" key="4">
    <source>
        <dbReference type="ARBA" id="ARBA00023136"/>
    </source>
</evidence>
<proteinExistence type="inferred from homology"/>
<comment type="subcellular location">
    <subcellularLocation>
        <location evidence="1">Cell outer membrane</location>
    </subcellularLocation>
</comment>
<keyword evidence="4" id="KW-0472">Membrane</keyword>
<dbReference type="EMBL" id="JBHUFD010000005">
    <property type="protein sequence ID" value="MFD1873478.1"/>
    <property type="molecule type" value="Genomic_DNA"/>
</dbReference>
<sequence>MKNILSWSAVALGLSLGLGGCKDALNIEPQQSIDASASYNTSQKVAAAVVGAYARLDDASLYGTDLILVPELLGSNSPRNTYLSWNGSFQNYGQLVSHTQTATLTNAQNIWTAAYAAINQCNLVLDNLAVVTDAGQSAQYEGEVRFIRGLMYFELVRLYAQQYQAGGANAQPGVPLNLTPVTTAEQADVKLSRATVAQVYTQVISDLQAAAQKLPAQNVARASKYSAEAMLARVYLQQGNYTAAAAQANDVIRNSGAALTGSVGAVFGNRNSAESLFEIQQNDQNNAGTSNAGLATFYAGYSPTGAQDVVYGRADISIAATFVGLYEASDVRGTDGQPAIKTKTLIYVGDGNVRPDRYRTLKWRTYGQNIPVARLAEMYLIRAEAAVRAGQTAAATADVNLLRARSGASTKAAVTLSDVLLERRLELAFEGFRLYDQKRNGEVIRPFIAATATSPAYPIINANDANTILPIPQREINNNSLLTQNAGY</sequence>
<name>A0ABW4QVB3_9BACT</name>
<comment type="similarity">
    <text evidence="2">Belongs to the SusD family.</text>
</comment>
<gene>
    <name evidence="8" type="ORF">ACFSDX_13620</name>
</gene>
<keyword evidence="5" id="KW-0998">Cell outer membrane</keyword>
<dbReference type="RefSeq" id="WP_382314405.1">
    <property type="nucleotide sequence ID" value="NZ_JBHUFD010000005.1"/>
</dbReference>